<evidence type="ECO:0000313" key="6">
    <source>
        <dbReference type="EMBL" id="VDO93015.1"/>
    </source>
</evidence>
<dbReference type="Gene3D" id="1.10.418.10">
    <property type="entry name" value="Calponin-like domain"/>
    <property type="match status" value="1"/>
</dbReference>
<dbReference type="GO" id="GO:0005375">
    <property type="term" value="F:copper ion transmembrane transporter activity"/>
    <property type="evidence" value="ECO:0007669"/>
    <property type="project" value="UniProtKB-UniRule"/>
</dbReference>
<accession>A0A183FW57</accession>
<evidence type="ECO:0000256" key="2">
    <source>
        <dbReference type="ARBA" id="ARBA00022989"/>
    </source>
</evidence>
<organism evidence="7 8">
    <name type="scientific">Heligmosomoides polygyrus</name>
    <name type="common">Parasitic roundworm</name>
    <dbReference type="NCBI Taxonomy" id="6339"/>
    <lineage>
        <taxon>Eukaryota</taxon>
        <taxon>Metazoa</taxon>
        <taxon>Ecdysozoa</taxon>
        <taxon>Nematoda</taxon>
        <taxon>Chromadorea</taxon>
        <taxon>Rhabditida</taxon>
        <taxon>Rhabditina</taxon>
        <taxon>Rhabditomorpha</taxon>
        <taxon>Strongyloidea</taxon>
        <taxon>Heligmosomidae</taxon>
        <taxon>Heligmosomoides</taxon>
    </lineage>
</organism>
<keyword evidence="4" id="KW-0813">Transport</keyword>
<dbReference type="AlphaFoldDB" id="A0A183FW57"/>
<sequence>MNMAMAAMPMDGSTHMDMDMGSTPMHHMKMKPMWMWFHTTVNDVVLFESWTIVFRQTATMMMMMMYFHFRIQEPILIREWMASNLTGYVFSCVGVAVIAAVYELIKFSRVVVENAVNRQNAECKIDDLFVDLRDGFSLIALLEVLTGERLPRENGYTRFHRIQNVQYCLDFLKKKNVSHC</sequence>
<dbReference type="SUPFAM" id="SSF47576">
    <property type="entry name" value="Calponin-homology domain, CH-domain"/>
    <property type="match status" value="1"/>
</dbReference>
<proteinExistence type="inferred from homology"/>
<dbReference type="WBParaSite" id="HPBE_0001263601-mRNA-1">
    <property type="protein sequence ID" value="HPBE_0001263601-mRNA-1"/>
    <property type="gene ID" value="HPBE_0001263601"/>
</dbReference>
<comment type="subcellular location">
    <subcellularLocation>
        <location evidence="4">Membrane</location>
        <topology evidence="4">Multi-pass membrane protein</topology>
    </subcellularLocation>
</comment>
<dbReference type="Proteomes" id="UP000050761">
    <property type="component" value="Unassembled WGS sequence"/>
</dbReference>
<dbReference type="PANTHER" id="PTHR12483:SF43">
    <property type="entry name" value="COPPER TRANSPORT PROTEIN"/>
    <property type="match status" value="1"/>
</dbReference>
<dbReference type="InterPro" id="IPR001715">
    <property type="entry name" value="CH_dom"/>
</dbReference>
<dbReference type="InterPro" id="IPR036872">
    <property type="entry name" value="CH_dom_sf"/>
</dbReference>
<reference evidence="6 7" key="1">
    <citation type="submission" date="2018-11" db="EMBL/GenBank/DDBJ databases">
        <authorList>
            <consortium name="Pathogen Informatics"/>
        </authorList>
    </citation>
    <scope>NUCLEOTIDE SEQUENCE [LARGE SCALE GENOMIC DNA]</scope>
</reference>
<keyword evidence="7" id="KW-1185">Reference proteome</keyword>
<evidence type="ECO:0000313" key="7">
    <source>
        <dbReference type="Proteomes" id="UP000050761"/>
    </source>
</evidence>
<dbReference type="PROSITE" id="PS50021">
    <property type="entry name" value="CH"/>
    <property type="match status" value="1"/>
</dbReference>
<dbReference type="OrthoDB" id="18740at2759"/>
<name>A0A183FW57_HELPZ</name>
<gene>
    <name evidence="6" type="ORF">HPBE_LOCUS12637</name>
</gene>
<comment type="similarity">
    <text evidence="4">Belongs to the copper transporter (Ctr) (TC 1.A.56) family. SLC31A subfamily.</text>
</comment>
<accession>A0A3P8D9P9</accession>
<keyword evidence="1 4" id="KW-0812">Transmembrane</keyword>
<dbReference type="InterPro" id="IPR007274">
    <property type="entry name" value="Cop_transporter"/>
</dbReference>
<evidence type="ECO:0000256" key="4">
    <source>
        <dbReference type="RuleBase" id="RU367022"/>
    </source>
</evidence>
<feature type="transmembrane region" description="Helical" evidence="4">
    <location>
        <begin position="85"/>
        <end position="105"/>
    </location>
</feature>
<evidence type="ECO:0000259" key="5">
    <source>
        <dbReference type="PROSITE" id="PS50021"/>
    </source>
</evidence>
<keyword evidence="4" id="KW-0187">Copper transport</keyword>
<dbReference type="EMBL" id="UZAH01027579">
    <property type="protein sequence ID" value="VDO93015.1"/>
    <property type="molecule type" value="Genomic_DNA"/>
</dbReference>
<keyword evidence="4" id="KW-0186">Copper</keyword>
<keyword evidence="4" id="KW-0406">Ion transport</keyword>
<protein>
    <recommendedName>
        <fullName evidence="4">Copper transport protein</fullName>
    </recommendedName>
</protein>
<keyword evidence="2 4" id="KW-1133">Transmembrane helix</keyword>
<feature type="domain" description="Calponin-homology (CH)" evidence="5">
    <location>
        <begin position="98"/>
        <end position="180"/>
    </location>
</feature>
<evidence type="ECO:0000256" key="1">
    <source>
        <dbReference type="ARBA" id="ARBA00022692"/>
    </source>
</evidence>
<dbReference type="PANTHER" id="PTHR12483">
    <property type="entry name" value="SOLUTE CARRIER FAMILY 31 COPPER TRANSPORTERS"/>
    <property type="match status" value="1"/>
</dbReference>
<keyword evidence="3 4" id="KW-0472">Membrane</keyword>
<reference evidence="8" key="2">
    <citation type="submission" date="2019-09" db="UniProtKB">
        <authorList>
            <consortium name="WormBaseParasite"/>
        </authorList>
    </citation>
    <scope>IDENTIFICATION</scope>
</reference>
<evidence type="ECO:0000313" key="8">
    <source>
        <dbReference type="WBParaSite" id="HPBE_0001263601-mRNA-1"/>
    </source>
</evidence>
<dbReference type="GO" id="GO:0016020">
    <property type="term" value="C:membrane"/>
    <property type="evidence" value="ECO:0007669"/>
    <property type="project" value="UniProtKB-SubCell"/>
</dbReference>
<dbReference type="Pfam" id="PF04145">
    <property type="entry name" value="Ctr"/>
    <property type="match status" value="1"/>
</dbReference>
<evidence type="ECO:0000256" key="3">
    <source>
        <dbReference type="ARBA" id="ARBA00023136"/>
    </source>
</evidence>